<evidence type="ECO:0000313" key="1">
    <source>
        <dbReference type="EMBL" id="PKY09777.1"/>
    </source>
</evidence>
<protein>
    <recommendedName>
        <fullName evidence="3">Transglycosylase SLT domain-containing protein</fullName>
    </recommendedName>
</protein>
<accession>A0A2I1DIS7</accession>
<evidence type="ECO:0008006" key="3">
    <source>
        <dbReference type="Google" id="ProtNLM"/>
    </source>
</evidence>
<sequence>MLVHSRAPNLQTSMNHEIADAICYAGKNYGLNPRILAAYTLNENGGYDVQLLKPAAVGYDAGIFQVNTAINRHMPLIRYALYPDIEASLAAQIIKRNFAEFGYTWKGVAAYWSPLEAQNNQPKAIQYFDRWHRHFLEVSHFFNRAKVILKQQDGKGRQ</sequence>
<dbReference type="InterPro" id="IPR023346">
    <property type="entry name" value="Lysozyme-like_dom_sf"/>
</dbReference>
<gene>
    <name evidence="1" type="ORF">B1757_13330</name>
</gene>
<comment type="caution">
    <text evidence="1">The sequence shown here is derived from an EMBL/GenBank/DDBJ whole genome shotgun (WGS) entry which is preliminary data.</text>
</comment>
<dbReference type="AlphaFoldDB" id="A0A2I1DIS7"/>
<dbReference type="Proteomes" id="UP000234329">
    <property type="component" value="Unassembled WGS sequence"/>
</dbReference>
<keyword evidence="2" id="KW-1185">Reference proteome</keyword>
<evidence type="ECO:0000313" key="2">
    <source>
        <dbReference type="Proteomes" id="UP000234329"/>
    </source>
</evidence>
<reference evidence="1 2" key="1">
    <citation type="submission" date="2017-03" db="EMBL/GenBank/DDBJ databases">
        <title>Draft genime sequence of the acidophilic sulfur-oxidizing bacterium Acidithiobacillus sp. SH, isolated from seawater.</title>
        <authorList>
            <person name="Sharmin S."/>
            <person name="Tokuhisa M."/>
            <person name="Kanao T."/>
            <person name="Kamimura K."/>
        </authorList>
    </citation>
    <scope>NUCLEOTIDE SEQUENCE [LARGE SCALE GENOMIC DNA]</scope>
    <source>
        <strain evidence="1 2">SH</strain>
    </source>
</reference>
<dbReference type="SUPFAM" id="SSF53955">
    <property type="entry name" value="Lysozyme-like"/>
    <property type="match status" value="1"/>
</dbReference>
<dbReference type="EMBL" id="MXAV01000051">
    <property type="protein sequence ID" value="PKY09777.1"/>
    <property type="molecule type" value="Genomic_DNA"/>
</dbReference>
<dbReference type="InParanoid" id="A0A2I1DIS7"/>
<proteinExistence type="predicted"/>
<name>A0A2I1DIS7_9PROT</name>
<organism evidence="1 2">
    <name type="scientific">Acidithiobacillus marinus</name>
    <dbReference type="NCBI Taxonomy" id="187490"/>
    <lineage>
        <taxon>Bacteria</taxon>
        <taxon>Pseudomonadati</taxon>
        <taxon>Pseudomonadota</taxon>
        <taxon>Acidithiobacillia</taxon>
        <taxon>Acidithiobacillales</taxon>
        <taxon>Acidithiobacillaceae</taxon>
        <taxon>Acidithiobacillus</taxon>
    </lineage>
</organism>